<evidence type="ECO:0000256" key="5">
    <source>
        <dbReference type="ARBA" id="ARBA00023186"/>
    </source>
</evidence>
<dbReference type="GO" id="GO:0006335">
    <property type="term" value="P:DNA replication-dependent chromatin assembly"/>
    <property type="evidence" value="ECO:0007669"/>
    <property type="project" value="TreeGrafter"/>
</dbReference>
<dbReference type="InterPro" id="IPR006818">
    <property type="entry name" value="ASF1-like"/>
</dbReference>
<accession>A0A2G8KZR8</accession>
<dbReference type="InterPro" id="IPR036747">
    <property type="entry name" value="ASF1-like_sf"/>
</dbReference>
<proteinExistence type="inferred from homology"/>
<gene>
    <name evidence="8" type="ORF">BSL78_09621</name>
</gene>
<dbReference type="AlphaFoldDB" id="A0A2G8KZR8"/>
<keyword evidence="9" id="KW-1185">Reference proteome</keyword>
<dbReference type="Proteomes" id="UP000230750">
    <property type="component" value="Unassembled WGS sequence"/>
</dbReference>
<evidence type="ECO:0000256" key="4">
    <source>
        <dbReference type="ARBA" id="ARBA00023163"/>
    </source>
</evidence>
<evidence type="ECO:0000313" key="9">
    <source>
        <dbReference type="Proteomes" id="UP000230750"/>
    </source>
</evidence>
<sequence>MTQVHITNVRVLDNPASFLNPFQFEITFECMEDLAEDLEWKIIYVGSAETEDYDQTLDTVLVGPVSAGRHMFVFQAGPPDQSIIPENDVLGVTVSSSPARSETKNLLGLVTMSITNMKILSYGKIPRLLWSLQRWGENISRNNSQLSFSLWLLVLMFIGIFLLSSLQVVRNILDSKPRVTRFTIDWEQTGDSTTVNNENVPPPSTNLPNQQCVGPSGSGIPTDTAANKFIHEASAL</sequence>
<evidence type="ECO:0000256" key="7">
    <source>
        <dbReference type="SAM" id="Phobius"/>
    </source>
</evidence>
<organism evidence="8 9">
    <name type="scientific">Stichopus japonicus</name>
    <name type="common">Sea cucumber</name>
    <dbReference type="NCBI Taxonomy" id="307972"/>
    <lineage>
        <taxon>Eukaryota</taxon>
        <taxon>Metazoa</taxon>
        <taxon>Echinodermata</taxon>
        <taxon>Eleutherozoa</taxon>
        <taxon>Echinozoa</taxon>
        <taxon>Holothuroidea</taxon>
        <taxon>Aspidochirotacea</taxon>
        <taxon>Aspidochirotida</taxon>
        <taxon>Stichopodidae</taxon>
        <taxon>Apostichopus</taxon>
    </lineage>
</organism>
<dbReference type="GO" id="GO:0005634">
    <property type="term" value="C:nucleus"/>
    <property type="evidence" value="ECO:0007669"/>
    <property type="project" value="UniProtKB-SubCell"/>
</dbReference>
<evidence type="ECO:0000256" key="3">
    <source>
        <dbReference type="ARBA" id="ARBA00023015"/>
    </source>
</evidence>
<dbReference type="Gene3D" id="2.60.40.1490">
    <property type="entry name" value="Histone chaperone ASF1-like"/>
    <property type="match status" value="1"/>
</dbReference>
<keyword evidence="7" id="KW-1133">Transmembrane helix</keyword>
<keyword evidence="4" id="KW-0804">Transcription</keyword>
<dbReference type="PANTHER" id="PTHR12040:SF0">
    <property type="entry name" value="HISTONE CHAPERONE ASF1"/>
    <property type="match status" value="1"/>
</dbReference>
<comment type="subcellular location">
    <subcellularLocation>
        <location evidence="1">Nucleus</location>
    </subcellularLocation>
</comment>
<dbReference type="OrthoDB" id="29755at2759"/>
<comment type="caution">
    <text evidence="8">The sequence shown here is derived from an EMBL/GenBank/DDBJ whole genome shotgun (WGS) entry which is preliminary data.</text>
</comment>
<dbReference type="Pfam" id="PF04729">
    <property type="entry name" value="ASF1_hist_chap"/>
    <property type="match status" value="1"/>
</dbReference>
<keyword evidence="3" id="KW-0805">Transcription regulation</keyword>
<dbReference type="SUPFAM" id="SSF101546">
    <property type="entry name" value="ASF1-like"/>
    <property type="match status" value="1"/>
</dbReference>
<keyword evidence="7" id="KW-0812">Transmembrane</keyword>
<dbReference type="STRING" id="307972.A0A2G8KZR8"/>
<dbReference type="GO" id="GO:0000785">
    <property type="term" value="C:chromatin"/>
    <property type="evidence" value="ECO:0007669"/>
    <property type="project" value="TreeGrafter"/>
</dbReference>
<feature type="transmembrane region" description="Helical" evidence="7">
    <location>
        <begin position="148"/>
        <end position="169"/>
    </location>
</feature>
<evidence type="ECO:0000256" key="6">
    <source>
        <dbReference type="ARBA" id="ARBA00023242"/>
    </source>
</evidence>
<evidence type="ECO:0000256" key="2">
    <source>
        <dbReference type="ARBA" id="ARBA00006051"/>
    </source>
</evidence>
<protein>
    <submittedName>
        <fullName evidence="8">Putative histone chaperone ASF1A</fullName>
    </submittedName>
</protein>
<reference evidence="8 9" key="1">
    <citation type="journal article" date="2017" name="PLoS Biol.">
        <title>The sea cucumber genome provides insights into morphological evolution and visceral regeneration.</title>
        <authorList>
            <person name="Zhang X."/>
            <person name="Sun L."/>
            <person name="Yuan J."/>
            <person name="Sun Y."/>
            <person name="Gao Y."/>
            <person name="Zhang L."/>
            <person name="Li S."/>
            <person name="Dai H."/>
            <person name="Hamel J.F."/>
            <person name="Liu C."/>
            <person name="Yu Y."/>
            <person name="Liu S."/>
            <person name="Lin W."/>
            <person name="Guo K."/>
            <person name="Jin S."/>
            <person name="Xu P."/>
            <person name="Storey K.B."/>
            <person name="Huan P."/>
            <person name="Zhang T."/>
            <person name="Zhou Y."/>
            <person name="Zhang J."/>
            <person name="Lin C."/>
            <person name="Li X."/>
            <person name="Xing L."/>
            <person name="Huo D."/>
            <person name="Sun M."/>
            <person name="Wang L."/>
            <person name="Mercier A."/>
            <person name="Li F."/>
            <person name="Yang H."/>
            <person name="Xiang J."/>
        </authorList>
    </citation>
    <scope>NUCLEOTIDE SEQUENCE [LARGE SCALE GENOMIC DNA]</scope>
    <source>
        <strain evidence="8">Shaxun</strain>
        <tissue evidence="8">Muscle</tissue>
    </source>
</reference>
<evidence type="ECO:0000256" key="1">
    <source>
        <dbReference type="ARBA" id="ARBA00004123"/>
    </source>
</evidence>
<dbReference type="GO" id="GO:0042393">
    <property type="term" value="F:histone binding"/>
    <property type="evidence" value="ECO:0007669"/>
    <property type="project" value="TreeGrafter"/>
</dbReference>
<keyword evidence="6" id="KW-0539">Nucleus</keyword>
<comment type="similarity">
    <text evidence="2">Belongs to the ASF1 family.</text>
</comment>
<dbReference type="PANTHER" id="PTHR12040">
    <property type="entry name" value="ANTI-SILENCING PROTEIN 1"/>
    <property type="match status" value="1"/>
</dbReference>
<dbReference type="EMBL" id="MRZV01000284">
    <property type="protein sequence ID" value="PIK53481.1"/>
    <property type="molecule type" value="Genomic_DNA"/>
</dbReference>
<keyword evidence="5" id="KW-0143">Chaperone</keyword>
<name>A0A2G8KZR8_STIJA</name>
<evidence type="ECO:0000313" key="8">
    <source>
        <dbReference type="EMBL" id="PIK53481.1"/>
    </source>
</evidence>
<keyword evidence="7" id="KW-0472">Membrane</keyword>